<dbReference type="AlphaFoldDB" id="A0A4V1FYF2"/>
<evidence type="ECO:0000313" key="3">
    <source>
        <dbReference type="Proteomes" id="UP000302218"/>
    </source>
</evidence>
<gene>
    <name evidence="2" type="ORF">FEJ81_02665</name>
</gene>
<organism evidence="2 3">
    <name type="scientific">Natrinema versiforme</name>
    <dbReference type="NCBI Taxonomy" id="88724"/>
    <lineage>
        <taxon>Archaea</taxon>
        <taxon>Methanobacteriati</taxon>
        <taxon>Methanobacteriota</taxon>
        <taxon>Stenosarchaea group</taxon>
        <taxon>Halobacteria</taxon>
        <taxon>Halobacteriales</taxon>
        <taxon>Natrialbaceae</taxon>
        <taxon>Natrinema</taxon>
    </lineage>
</organism>
<dbReference type="RefSeq" id="WP_138243816.1">
    <property type="nucleotide sequence ID" value="NZ_CP040330.1"/>
</dbReference>
<dbReference type="KEGG" id="nvr:FEJ81_02665"/>
<reference evidence="3" key="1">
    <citation type="submission" date="2019-05" db="EMBL/GenBank/DDBJ databases">
        <title>Genome sequence and methylation pattern of the halophilic Archaeon Natrinema versiforme BOL5-4.</title>
        <authorList>
            <person name="DasSarma P."/>
            <person name="Anton B.P."/>
            <person name="DasSarma S.L."/>
            <person name="Martinez F.L."/>
            <person name="Guzman D."/>
            <person name="Roberts R.J."/>
            <person name="DasSarma S."/>
        </authorList>
    </citation>
    <scope>NUCLEOTIDE SEQUENCE [LARGE SCALE GENOMIC DNA]</scope>
    <source>
        <strain evidence="3">BOL5-4</strain>
    </source>
</reference>
<feature type="region of interest" description="Disordered" evidence="1">
    <location>
        <begin position="293"/>
        <end position="316"/>
    </location>
</feature>
<dbReference type="Proteomes" id="UP000302218">
    <property type="component" value="Chromosome"/>
</dbReference>
<proteinExistence type="predicted"/>
<evidence type="ECO:0000256" key="1">
    <source>
        <dbReference type="SAM" id="MobiDB-lite"/>
    </source>
</evidence>
<dbReference type="OrthoDB" id="373810at2157"/>
<name>A0A4V1FYF2_9EURY</name>
<sequence length="316" mass="36082">MKGNTNSPPEFDIESQEDMIESVESFVDYYADTSVSGSKKVEAQSDFIDALVEAVEVGIVAIDDIDNVLTRDEIQNKNPLGAESIKTDVKNNISESHPPLDRWLVEHTDEVVVYKSSDTDVDTSYLWRFDSGHQVELGDEMFNWYQFADELHKVSFTFDFQDPREEFEEMGSWKRKFLIPLLQEVAREEEVAGSRSEALEVLQNTVRTRRAYDDLEEAYQSSGVYVETYDDPDTVYVLSKQISNIAEEYSETTRSLQAELNSRKIVRGKVSEKQYLENGQSVRFWKLPADFAEPKIPDDEEDEEEDGSVSSRGGVA</sequence>
<protein>
    <submittedName>
        <fullName evidence="2">Uncharacterized protein</fullName>
    </submittedName>
</protein>
<accession>A0A4V1FYF2</accession>
<evidence type="ECO:0000313" key="2">
    <source>
        <dbReference type="EMBL" id="QCS41303.1"/>
    </source>
</evidence>
<dbReference type="EMBL" id="CP040330">
    <property type="protein sequence ID" value="QCS41303.1"/>
    <property type="molecule type" value="Genomic_DNA"/>
</dbReference>
<feature type="compositionally biased region" description="Acidic residues" evidence="1">
    <location>
        <begin position="298"/>
        <end position="307"/>
    </location>
</feature>
<dbReference type="GeneID" id="40264138"/>